<feature type="transmembrane region" description="Helical" evidence="9">
    <location>
        <begin position="449"/>
        <end position="467"/>
    </location>
</feature>
<comment type="subcellular location">
    <subcellularLocation>
        <location evidence="1">Cell membrane</location>
        <topology evidence="1">Multi-pass membrane protein</topology>
    </subcellularLocation>
</comment>
<evidence type="ECO:0000259" key="10">
    <source>
        <dbReference type="Pfam" id="PF13231"/>
    </source>
</evidence>
<dbReference type="RefSeq" id="WP_162412943.1">
    <property type="nucleotide sequence ID" value="NZ_JAHQXE010000002.1"/>
</dbReference>
<dbReference type="Proteomes" id="UP001166304">
    <property type="component" value="Unassembled WGS sequence"/>
</dbReference>
<sequence>MSNPKIEQIVQRTGLTRESGETGRQYLRRIGDEHDIEDERVEEAISRVAKEFDPQAEWTSADEEAVTQFIDAIETERAADTPNSKSRETQSPTKRAKTGKTATDDFLAQRSASITEGGNRTQWFNKERLPWPDTTIFREQERIETVDYGIIAALVALGLYVFVYNIGVEPLTRWDESIYANVARNMVVNGDWLVPHLYIHPQKPGVRYQPFLEKPPLVFWLQGISMSVFGVTRFAARLPVGLFGVLSGVVVYRFGAVLRDRLAGVVATSVLLTTPIIVLRDHGGRTASTDVPLLFFGTLFLYLTWRALTEDRPSLLPFVGVVAGLALLTKSFNAGIFVIASAPLALSRVKMFLSRDSAKMVGLTVAVVLPWPVYAWSQYGDEFLYQIFLQQVLQRATGESFATSSGTLFEFMRYPYFAEFPEFFGPWTYLLLPAAAGTVLSGKRSGRTAGPLLLIWWATTTLGFFAVTGNHSWYIMSMFVPCALLIGLAVSDAASGSVLAGAGLGIGLITLLAMTGVSVAGLILSIGLATVVCFPYYVDLAEPERTTGDWQVERVTVALLVSVLLIATVVGTPPAGNSQPQFTDTEELGRTANEVTPPGATIAIVPRFGKIWTFTFFADRNYEGVTPAELATEPGGTYALVANETLERSGREYTILHAGTEMRLVRLDTPSKQQRTARPSRVTGYRTLTG</sequence>
<dbReference type="PANTHER" id="PTHR33908:SF11">
    <property type="entry name" value="MEMBRANE PROTEIN"/>
    <property type="match status" value="1"/>
</dbReference>
<evidence type="ECO:0000313" key="11">
    <source>
        <dbReference type="EMBL" id="MBV0901748.1"/>
    </source>
</evidence>
<feature type="transmembrane region" description="Helical" evidence="9">
    <location>
        <begin position="358"/>
        <end position="376"/>
    </location>
</feature>
<keyword evidence="3" id="KW-0328">Glycosyltransferase</keyword>
<evidence type="ECO:0000256" key="8">
    <source>
        <dbReference type="SAM" id="MobiDB-lite"/>
    </source>
</evidence>
<dbReference type="EMBL" id="JAHQXE010000002">
    <property type="protein sequence ID" value="MBV0901748.1"/>
    <property type="molecule type" value="Genomic_DNA"/>
</dbReference>
<keyword evidence="7 9" id="KW-0472">Membrane</keyword>
<evidence type="ECO:0000256" key="5">
    <source>
        <dbReference type="ARBA" id="ARBA00022692"/>
    </source>
</evidence>
<feature type="domain" description="Glycosyltransferase RgtA/B/C/D-like" evidence="10">
    <location>
        <begin position="214"/>
        <end position="376"/>
    </location>
</feature>
<feature type="region of interest" description="Disordered" evidence="8">
    <location>
        <begin position="1"/>
        <end position="23"/>
    </location>
</feature>
<keyword evidence="4" id="KW-0808">Transferase</keyword>
<evidence type="ECO:0000256" key="3">
    <source>
        <dbReference type="ARBA" id="ARBA00022676"/>
    </source>
</evidence>
<dbReference type="PANTHER" id="PTHR33908">
    <property type="entry name" value="MANNOSYLTRANSFERASE YKCB-RELATED"/>
    <property type="match status" value="1"/>
</dbReference>
<protein>
    <submittedName>
        <fullName evidence="11">Glycosyltransferase family 39 protein</fullName>
    </submittedName>
</protein>
<dbReference type="InterPro" id="IPR050297">
    <property type="entry name" value="LipidA_mod_glycosyltrf_83"/>
</dbReference>
<accession>A0AA41KIJ5</accession>
<evidence type="ECO:0000256" key="1">
    <source>
        <dbReference type="ARBA" id="ARBA00004651"/>
    </source>
</evidence>
<feature type="transmembrane region" description="Helical" evidence="9">
    <location>
        <begin position="262"/>
        <end position="279"/>
    </location>
</feature>
<evidence type="ECO:0000256" key="2">
    <source>
        <dbReference type="ARBA" id="ARBA00022475"/>
    </source>
</evidence>
<dbReference type="GO" id="GO:0005886">
    <property type="term" value="C:plasma membrane"/>
    <property type="evidence" value="ECO:0007669"/>
    <property type="project" value="UniProtKB-SubCell"/>
</dbReference>
<organism evidence="11 12">
    <name type="scientific">Haloarcula salina</name>
    <dbReference type="NCBI Taxonomy" id="1429914"/>
    <lineage>
        <taxon>Archaea</taxon>
        <taxon>Methanobacteriati</taxon>
        <taxon>Methanobacteriota</taxon>
        <taxon>Stenosarchaea group</taxon>
        <taxon>Halobacteria</taxon>
        <taxon>Halobacteriales</taxon>
        <taxon>Haloarculaceae</taxon>
        <taxon>Haloarcula</taxon>
    </lineage>
</organism>
<gene>
    <name evidence="11" type="ORF">KTS37_08095</name>
</gene>
<comment type="caution">
    <text evidence="11">The sequence shown here is derived from an EMBL/GenBank/DDBJ whole genome shotgun (WGS) entry which is preliminary data.</text>
</comment>
<evidence type="ECO:0000256" key="6">
    <source>
        <dbReference type="ARBA" id="ARBA00022989"/>
    </source>
</evidence>
<keyword evidence="6 9" id="KW-1133">Transmembrane helix</keyword>
<reference evidence="11" key="1">
    <citation type="submission" date="2021-06" db="EMBL/GenBank/DDBJ databases">
        <title>New haloarchaea isolates fom saline soil.</title>
        <authorList>
            <person name="Duran-Viseras A."/>
            <person name="Sanchez-Porro C.S."/>
            <person name="Ventosa A."/>
        </authorList>
    </citation>
    <scope>NUCLEOTIDE SEQUENCE</scope>
    <source>
        <strain evidence="11">JCM 18369</strain>
    </source>
</reference>
<feature type="transmembrane region" description="Helical" evidence="9">
    <location>
        <begin position="148"/>
        <end position="167"/>
    </location>
</feature>
<dbReference type="AlphaFoldDB" id="A0AA41KIJ5"/>
<feature type="transmembrane region" description="Helical" evidence="9">
    <location>
        <begin position="291"/>
        <end position="308"/>
    </location>
</feature>
<evidence type="ECO:0000256" key="9">
    <source>
        <dbReference type="SAM" id="Phobius"/>
    </source>
</evidence>
<dbReference type="GO" id="GO:0008610">
    <property type="term" value="P:lipid biosynthetic process"/>
    <property type="evidence" value="ECO:0007669"/>
    <property type="project" value="UniProtKB-ARBA"/>
</dbReference>
<name>A0AA41KIJ5_9EURY</name>
<keyword evidence="5 9" id="KW-0812">Transmembrane</keyword>
<feature type="transmembrane region" description="Helical" evidence="9">
    <location>
        <begin position="423"/>
        <end position="442"/>
    </location>
</feature>
<evidence type="ECO:0000256" key="7">
    <source>
        <dbReference type="ARBA" id="ARBA00023136"/>
    </source>
</evidence>
<feature type="compositionally biased region" description="Polar residues" evidence="8">
    <location>
        <begin position="81"/>
        <end position="93"/>
    </location>
</feature>
<feature type="transmembrane region" description="Helical" evidence="9">
    <location>
        <begin position="506"/>
        <end position="537"/>
    </location>
</feature>
<feature type="transmembrane region" description="Helical" evidence="9">
    <location>
        <begin position="314"/>
        <end position="346"/>
    </location>
</feature>
<evidence type="ECO:0000313" key="12">
    <source>
        <dbReference type="Proteomes" id="UP001166304"/>
    </source>
</evidence>
<feature type="transmembrane region" description="Helical" evidence="9">
    <location>
        <begin position="240"/>
        <end position="256"/>
    </location>
</feature>
<proteinExistence type="predicted"/>
<dbReference type="Pfam" id="PF13231">
    <property type="entry name" value="PMT_2"/>
    <property type="match status" value="1"/>
</dbReference>
<dbReference type="InterPro" id="IPR038731">
    <property type="entry name" value="RgtA/B/C-like"/>
</dbReference>
<keyword evidence="2" id="KW-1003">Cell membrane</keyword>
<feature type="region of interest" description="Disordered" evidence="8">
    <location>
        <begin position="75"/>
        <end position="102"/>
    </location>
</feature>
<keyword evidence="12" id="KW-1185">Reference proteome</keyword>
<dbReference type="GO" id="GO:0016763">
    <property type="term" value="F:pentosyltransferase activity"/>
    <property type="evidence" value="ECO:0007669"/>
    <property type="project" value="TreeGrafter"/>
</dbReference>
<feature type="region of interest" description="Disordered" evidence="8">
    <location>
        <begin position="670"/>
        <end position="690"/>
    </location>
</feature>
<feature type="transmembrane region" description="Helical" evidence="9">
    <location>
        <begin position="557"/>
        <end position="576"/>
    </location>
</feature>
<feature type="compositionally biased region" description="Polar residues" evidence="8">
    <location>
        <begin position="1"/>
        <end position="16"/>
    </location>
</feature>
<evidence type="ECO:0000256" key="4">
    <source>
        <dbReference type="ARBA" id="ARBA00022679"/>
    </source>
</evidence>